<evidence type="ECO:0000256" key="7">
    <source>
        <dbReference type="ARBA" id="ARBA00023004"/>
    </source>
</evidence>
<dbReference type="Proteomes" id="UP000298061">
    <property type="component" value="Unassembled WGS sequence"/>
</dbReference>
<proteinExistence type="inferred from homology"/>
<dbReference type="PROSITE" id="PS00086">
    <property type="entry name" value="CYTOCHROME_P450"/>
    <property type="match status" value="1"/>
</dbReference>
<accession>A0A4Z0A1C3</accession>
<evidence type="ECO:0000256" key="8">
    <source>
        <dbReference type="ARBA" id="ARBA00023033"/>
    </source>
</evidence>
<evidence type="ECO:0000256" key="10">
    <source>
        <dbReference type="RuleBase" id="RU000461"/>
    </source>
</evidence>
<dbReference type="OrthoDB" id="2789670at2759"/>
<dbReference type="GO" id="GO:0005506">
    <property type="term" value="F:iron ion binding"/>
    <property type="evidence" value="ECO:0007669"/>
    <property type="project" value="InterPro"/>
</dbReference>
<reference evidence="11 12" key="1">
    <citation type="submission" date="2019-02" db="EMBL/GenBank/DDBJ databases">
        <title>Genome sequencing of the rare red list fungi Hericium alpestre (H. flagellum).</title>
        <authorList>
            <person name="Buettner E."/>
            <person name="Kellner H."/>
        </authorList>
    </citation>
    <scope>NUCLEOTIDE SEQUENCE [LARGE SCALE GENOMIC DNA]</scope>
    <source>
        <strain evidence="11 12">DSM 108284</strain>
    </source>
</reference>
<evidence type="ECO:0008006" key="13">
    <source>
        <dbReference type="Google" id="ProtNLM"/>
    </source>
</evidence>
<dbReference type="Pfam" id="PF00067">
    <property type="entry name" value="p450"/>
    <property type="match status" value="1"/>
</dbReference>
<dbReference type="PANTHER" id="PTHR46300">
    <property type="entry name" value="P450, PUTATIVE (EUROFUNG)-RELATED-RELATED"/>
    <property type="match status" value="1"/>
</dbReference>
<sequence>MPSTRAHEVYMEWEKKWGGIIHVKLFGQSTIIVNSFETATNMLDKKSIIYSDRPILPVAGEMVGLKNRIISYPNGSRLRDARGMLHRHIGTRASMKQFHTSIEAEMHRLLRRIVERPNPDDLQKHIRLTVGATIMMIAHGYRVKEKDDPYIEIAEVWNRGFAEIIAPGAFWADTFPILLYVPDWFPGTSWKERVRAIAIAHSNLVDVPHQFVKDQMERGTVIPSFTSANLDKKDISADRETQIKYTAAAIMGAGGDTTVGAVSAFFLAMTLYPDMQRRAQAELDAVIGSDRLPSFQDRERLPYLEALVKEVLRWNPVLPQVHCLVEDDIQGGYLIPKGAIVVANIWKFSRDEERYKNAMEFAPERFIASESKEVEPDPLGFVFGFGRRICPGVQMVLAQLYMACAMSLSVFDISKVTKDGKPVEPLQEFLGGIIRHPKTYECCIKPRSEKAVSLINLAQFAD</sequence>
<keyword evidence="8 10" id="KW-0503">Monooxygenase</keyword>
<comment type="cofactor">
    <cofactor evidence="1 9">
        <name>heme</name>
        <dbReference type="ChEBI" id="CHEBI:30413"/>
    </cofactor>
</comment>
<gene>
    <name evidence="11" type="ORF">EWM64_g4500</name>
</gene>
<dbReference type="GO" id="GO:0004497">
    <property type="term" value="F:monooxygenase activity"/>
    <property type="evidence" value="ECO:0007669"/>
    <property type="project" value="UniProtKB-KW"/>
</dbReference>
<dbReference type="InterPro" id="IPR017972">
    <property type="entry name" value="Cyt_P450_CS"/>
</dbReference>
<keyword evidence="4 9" id="KW-0349">Heme</keyword>
<dbReference type="InterPro" id="IPR050364">
    <property type="entry name" value="Cytochrome_P450_fung"/>
</dbReference>
<dbReference type="GO" id="GO:0016705">
    <property type="term" value="F:oxidoreductase activity, acting on paired donors, with incorporation or reduction of molecular oxygen"/>
    <property type="evidence" value="ECO:0007669"/>
    <property type="project" value="InterPro"/>
</dbReference>
<evidence type="ECO:0000256" key="5">
    <source>
        <dbReference type="ARBA" id="ARBA00022723"/>
    </source>
</evidence>
<dbReference type="PRINTS" id="PR00463">
    <property type="entry name" value="EP450I"/>
</dbReference>
<dbReference type="PRINTS" id="PR00385">
    <property type="entry name" value="P450"/>
</dbReference>
<dbReference type="SUPFAM" id="SSF48264">
    <property type="entry name" value="Cytochrome P450"/>
    <property type="match status" value="1"/>
</dbReference>
<evidence type="ECO:0000256" key="6">
    <source>
        <dbReference type="ARBA" id="ARBA00023002"/>
    </source>
</evidence>
<dbReference type="InterPro" id="IPR001128">
    <property type="entry name" value="Cyt_P450"/>
</dbReference>
<dbReference type="Gene3D" id="1.10.630.10">
    <property type="entry name" value="Cytochrome P450"/>
    <property type="match status" value="1"/>
</dbReference>
<protein>
    <recommendedName>
        <fullName evidence="13">O-methylsterigmatocystin oxidoreductase</fullName>
    </recommendedName>
</protein>
<dbReference type="InterPro" id="IPR002401">
    <property type="entry name" value="Cyt_P450_E_grp-I"/>
</dbReference>
<keyword evidence="7 9" id="KW-0408">Iron</keyword>
<feature type="binding site" description="axial binding residue" evidence="9">
    <location>
        <position position="390"/>
    </location>
    <ligand>
        <name>heme</name>
        <dbReference type="ChEBI" id="CHEBI:30413"/>
    </ligand>
    <ligandPart>
        <name>Fe</name>
        <dbReference type="ChEBI" id="CHEBI:18248"/>
    </ligandPart>
</feature>
<dbReference type="EMBL" id="SFCI01000489">
    <property type="protein sequence ID" value="TFY79518.1"/>
    <property type="molecule type" value="Genomic_DNA"/>
</dbReference>
<dbReference type="InterPro" id="IPR036396">
    <property type="entry name" value="Cyt_P450_sf"/>
</dbReference>
<dbReference type="CDD" id="cd11065">
    <property type="entry name" value="CYP64-like"/>
    <property type="match status" value="1"/>
</dbReference>
<name>A0A4Z0A1C3_9AGAM</name>
<comment type="similarity">
    <text evidence="3 10">Belongs to the cytochrome P450 family.</text>
</comment>
<evidence type="ECO:0000256" key="2">
    <source>
        <dbReference type="ARBA" id="ARBA00005179"/>
    </source>
</evidence>
<evidence type="ECO:0000256" key="3">
    <source>
        <dbReference type="ARBA" id="ARBA00010617"/>
    </source>
</evidence>
<organism evidence="11 12">
    <name type="scientific">Hericium alpestre</name>
    <dbReference type="NCBI Taxonomy" id="135208"/>
    <lineage>
        <taxon>Eukaryota</taxon>
        <taxon>Fungi</taxon>
        <taxon>Dikarya</taxon>
        <taxon>Basidiomycota</taxon>
        <taxon>Agaricomycotina</taxon>
        <taxon>Agaricomycetes</taxon>
        <taxon>Russulales</taxon>
        <taxon>Hericiaceae</taxon>
        <taxon>Hericium</taxon>
    </lineage>
</organism>
<evidence type="ECO:0000256" key="4">
    <source>
        <dbReference type="ARBA" id="ARBA00022617"/>
    </source>
</evidence>
<keyword evidence="12" id="KW-1185">Reference proteome</keyword>
<comment type="caution">
    <text evidence="11">The sequence shown here is derived from an EMBL/GenBank/DDBJ whole genome shotgun (WGS) entry which is preliminary data.</text>
</comment>
<dbReference type="AlphaFoldDB" id="A0A4Z0A1C3"/>
<dbReference type="GO" id="GO:0020037">
    <property type="term" value="F:heme binding"/>
    <property type="evidence" value="ECO:0007669"/>
    <property type="project" value="InterPro"/>
</dbReference>
<comment type="pathway">
    <text evidence="2">Secondary metabolite biosynthesis.</text>
</comment>
<evidence type="ECO:0000313" key="11">
    <source>
        <dbReference type="EMBL" id="TFY79518.1"/>
    </source>
</evidence>
<evidence type="ECO:0000313" key="12">
    <source>
        <dbReference type="Proteomes" id="UP000298061"/>
    </source>
</evidence>
<dbReference type="STRING" id="135208.A0A4Z0A1C3"/>
<evidence type="ECO:0000256" key="9">
    <source>
        <dbReference type="PIRSR" id="PIRSR602401-1"/>
    </source>
</evidence>
<evidence type="ECO:0000256" key="1">
    <source>
        <dbReference type="ARBA" id="ARBA00001971"/>
    </source>
</evidence>
<keyword evidence="6 10" id="KW-0560">Oxidoreductase</keyword>
<dbReference type="PANTHER" id="PTHR46300:SF7">
    <property type="entry name" value="P450, PUTATIVE (EUROFUNG)-RELATED"/>
    <property type="match status" value="1"/>
</dbReference>
<keyword evidence="5 9" id="KW-0479">Metal-binding</keyword>